<evidence type="ECO:0000313" key="3">
    <source>
        <dbReference type="Proteomes" id="UP001497516"/>
    </source>
</evidence>
<evidence type="ECO:0000313" key="2">
    <source>
        <dbReference type="EMBL" id="CAL1405305.1"/>
    </source>
</evidence>
<gene>
    <name evidence="2" type="ORF">LTRI10_LOCUS45099</name>
</gene>
<proteinExistence type="predicted"/>
<reference evidence="2 3" key="1">
    <citation type="submission" date="2024-04" db="EMBL/GenBank/DDBJ databases">
        <authorList>
            <person name="Fracassetti M."/>
        </authorList>
    </citation>
    <scope>NUCLEOTIDE SEQUENCE [LARGE SCALE GENOMIC DNA]</scope>
</reference>
<protein>
    <submittedName>
        <fullName evidence="2">Uncharacterized protein</fullName>
    </submittedName>
</protein>
<dbReference type="EMBL" id="OZ034821">
    <property type="protein sequence ID" value="CAL1405305.1"/>
    <property type="molecule type" value="Genomic_DNA"/>
</dbReference>
<sequence length="73" mass="7972">MPPHRVRLQRGTLSSPPADPSWSPRLTTLFSPSRRVGLGHVGGEDYDGRRWRVGVGGPFRGLAELGMCICGAW</sequence>
<name>A0AAV2G6S7_9ROSI</name>
<feature type="region of interest" description="Disordered" evidence="1">
    <location>
        <begin position="1"/>
        <end position="25"/>
    </location>
</feature>
<keyword evidence="3" id="KW-1185">Reference proteome</keyword>
<evidence type="ECO:0000256" key="1">
    <source>
        <dbReference type="SAM" id="MobiDB-lite"/>
    </source>
</evidence>
<accession>A0AAV2G6S7</accession>
<dbReference type="AlphaFoldDB" id="A0AAV2G6S7"/>
<organism evidence="2 3">
    <name type="scientific">Linum trigynum</name>
    <dbReference type="NCBI Taxonomy" id="586398"/>
    <lineage>
        <taxon>Eukaryota</taxon>
        <taxon>Viridiplantae</taxon>
        <taxon>Streptophyta</taxon>
        <taxon>Embryophyta</taxon>
        <taxon>Tracheophyta</taxon>
        <taxon>Spermatophyta</taxon>
        <taxon>Magnoliopsida</taxon>
        <taxon>eudicotyledons</taxon>
        <taxon>Gunneridae</taxon>
        <taxon>Pentapetalae</taxon>
        <taxon>rosids</taxon>
        <taxon>fabids</taxon>
        <taxon>Malpighiales</taxon>
        <taxon>Linaceae</taxon>
        <taxon>Linum</taxon>
    </lineage>
</organism>
<dbReference type="Proteomes" id="UP001497516">
    <property type="component" value="Chromosome 8"/>
</dbReference>